<comment type="caution">
    <text evidence="14">The sequence shown here is derived from an EMBL/GenBank/DDBJ whole genome shotgun (WGS) entry which is preliminary data.</text>
</comment>
<dbReference type="GO" id="GO:0005524">
    <property type="term" value="F:ATP binding"/>
    <property type="evidence" value="ECO:0007669"/>
    <property type="project" value="UniProtKB-UniRule"/>
</dbReference>
<name>A0A2G9YJ56_9BACT</name>
<evidence type="ECO:0000256" key="8">
    <source>
        <dbReference type="ARBA" id="ARBA00022840"/>
    </source>
</evidence>
<dbReference type="HAMAP" id="MF_00165">
    <property type="entry name" value="Thymidylate_kinase"/>
    <property type="match status" value="1"/>
</dbReference>
<dbReference type="FunFam" id="3.40.50.300:FF:000225">
    <property type="entry name" value="Thymidylate kinase"/>
    <property type="match status" value="1"/>
</dbReference>
<evidence type="ECO:0000256" key="1">
    <source>
        <dbReference type="ARBA" id="ARBA00009776"/>
    </source>
</evidence>
<evidence type="ECO:0000256" key="7">
    <source>
        <dbReference type="ARBA" id="ARBA00022777"/>
    </source>
</evidence>
<dbReference type="NCBIfam" id="TIGR00041">
    <property type="entry name" value="DTMP_kinase"/>
    <property type="match status" value="1"/>
</dbReference>
<protein>
    <recommendedName>
        <fullName evidence="3 12">Thymidylate kinase</fullName>
        <ecNumber evidence="2 12">2.7.4.9</ecNumber>
    </recommendedName>
    <alternativeName>
        <fullName evidence="9 12">dTMP kinase</fullName>
    </alternativeName>
</protein>
<dbReference type="PANTHER" id="PTHR10344">
    <property type="entry name" value="THYMIDYLATE KINASE"/>
    <property type="match status" value="1"/>
</dbReference>
<gene>
    <name evidence="12 14" type="primary">tmk</name>
    <name evidence="14" type="ORF">COX41_03745</name>
</gene>
<dbReference type="CDD" id="cd01672">
    <property type="entry name" value="TMPK"/>
    <property type="match status" value="1"/>
</dbReference>
<evidence type="ECO:0000256" key="3">
    <source>
        <dbReference type="ARBA" id="ARBA00017144"/>
    </source>
</evidence>
<dbReference type="GO" id="GO:0006233">
    <property type="term" value="P:dTDP biosynthetic process"/>
    <property type="evidence" value="ECO:0007669"/>
    <property type="project" value="InterPro"/>
</dbReference>
<evidence type="ECO:0000256" key="9">
    <source>
        <dbReference type="ARBA" id="ARBA00029962"/>
    </source>
</evidence>
<comment type="function">
    <text evidence="11 12">Phosphorylation of dTMP to form dTDP in both de novo and salvage pathways of dTTP synthesis.</text>
</comment>
<sequence length="205" mass="23624">MKKGKFITFEGSEGCGKSTQSRMLYEYLKRKRRRVIYLREPGATKVSEKIRSILLDAKNDAMLPVCEMLLYMAARAQIVGEIIKPKLKEGFIVICDRFLDSTIAYQGYGLGMDIGFIKRVGRFATFGIKPDLTILLNLPVDKGLYHRRLSQDRIEKRPLAYHQKVRRGYLSLASKEGARIKIVRVEEDKFKTQAKVRDLIEKYAI</sequence>
<evidence type="ECO:0000313" key="15">
    <source>
        <dbReference type="Proteomes" id="UP000231292"/>
    </source>
</evidence>
<dbReference type="InterPro" id="IPR018094">
    <property type="entry name" value="Thymidylate_kinase"/>
</dbReference>
<evidence type="ECO:0000256" key="10">
    <source>
        <dbReference type="ARBA" id="ARBA00048743"/>
    </source>
</evidence>
<evidence type="ECO:0000256" key="11">
    <source>
        <dbReference type="ARBA" id="ARBA00057735"/>
    </source>
</evidence>
<evidence type="ECO:0000256" key="4">
    <source>
        <dbReference type="ARBA" id="ARBA00022679"/>
    </source>
</evidence>
<dbReference type="SUPFAM" id="SSF52540">
    <property type="entry name" value="P-loop containing nucleoside triphosphate hydrolases"/>
    <property type="match status" value="1"/>
</dbReference>
<dbReference type="GO" id="GO:0006227">
    <property type="term" value="P:dUDP biosynthetic process"/>
    <property type="evidence" value="ECO:0007669"/>
    <property type="project" value="TreeGrafter"/>
</dbReference>
<feature type="domain" description="Thymidylate kinase-like" evidence="13">
    <location>
        <begin position="9"/>
        <end position="190"/>
    </location>
</feature>
<dbReference type="Gene3D" id="3.40.50.300">
    <property type="entry name" value="P-loop containing nucleotide triphosphate hydrolases"/>
    <property type="match status" value="1"/>
</dbReference>
<evidence type="ECO:0000256" key="5">
    <source>
        <dbReference type="ARBA" id="ARBA00022727"/>
    </source>
</evidence>
<evidence type="ECO:0000259" key="13">
    <source>
        <dbReference type="Pfam" id="PF02223"/>
    </source>
</evidence>
<evidence type="ECO:0000256" key="12">
    <source>
        <dbReference type="HAMAP-Rule" id="MF_00165"/>
    </source>
</evidence>
<organism evidence="14 15">
    <name type="scientific">Candidatus Sherwoodlollariibacterium unditelluris</name>
    <dbReference type="NCBI Taxonomy" id="1974757"/>
    <lineage>
        <taxon>Bacteria</taxon>
        <taxon>Pseudomonadati</taxon>
        <taxon>Candidatus Omnitrophota</taxon>
        <taxon>Candidatus Sherwoodlollariibacterium</taxon>
    </lineage>
</organism>
<evidence type="ECO:0000256" key="2">
    <source>
        <dbReference type="ARBA" id="ARBA00012980"/>
    </source>
</evidence>
<dbReference type="InterPro" id="IPR027417">
    <property type="entry name" value="P-loop_NTPase"/>
</dbReference>
<keyword evidence="5 12" id="KW-0545">Nucleotide biosynthesis</keyword>
<evidence type="ECO:0000313" key="14">
    <source>
        <dbReference type="EMBL" id="PIP19280.1"/>
    </source>
</evidence>
<dbReference type="InterPro" id="IPR039430">
    <property type="entry name" value="Thymidylate_kin-like_dom"/>
</dbReference>
<reference evidence="14 15" key="1">
    <citation type="submission" date="2017-09" db="EMBL/GenBank/DDBJ databases">
        <title>Depth-based differentiation of microbial function through sediment-hosted aquifers and enrichment of novel symbionts in the deep terrestrial subsurface.</title>
        <authorList>
            <person name="Probst A.J."/>
            <person name="Ladd B."/>
            <person name="Jarett J.K."/>
            <person name="Geller-Mcgrath D.E."/>
            <person name="Sieber C.M."/>
            <person name="Emerson J.B."/>
            <person name="Anantharaman K."/>
            <person name="Thomas B.C."/>
            <person name="Malmstrom R."/>
            <person name="Stieglmeier M."/>
            <person name="Klingl A."/>
            <person name="Woyke T."/>
            <person name="Ryan C.M."/>
            <person name="Banfield J.F."/>
        </authorList>
    </citation>
    <scope>NUCLEOTIDE SEQUENCE [LARGE SCALE GENOMIC DNA]</scope>
    <source>
        <strain evidence="14">CG23_combo_of_CG06-09_8_20_14_all_41_10</strain>
    </source>
</reference>
<dbReference type="AlphaFoldDB" id="A0A2G9YJ56"/>
<dbReference type="EC" id="2.7.4.9" evidence="2 12"/>
<feature type="binding site" evidence="12">
    <location>
        <begin position="11"/>
        <end position="18"/>
    </location>
    <ligand>
        <name>ATP</name>
        <dbReference type="ChEBI" id="CHEBI:30616"/>
    </ligand>
</feature>
<keyword evidence="8 12" id="KW-0067">ATP-binding</keyword>
<dbReference type="Proteomes" id="UP000231292">
    <property type="component" value="Unassembled WGS sequence"/>
</dbReference>
<dbReference type="InterPro" id="IPR018095">
    <property type="entry name" value="Thymidylate_kin_CS"/>
</dbReference>
<dbReference type="GO" id="GO:0006235">
    <property type="term" value="P:dTTP biosynthetic process"/>
    <property type="evidence" value="ECO:0007669"/>
    <property type="project" value="UniProtKB-UniRule"/>
</dbReference>
<proteinExistence type="inferred from homology"/>
<dbReference type="PANTHER" id="PTHR10344:SF4">
    <property type="entry name" value="UMP-CMP KINASE 2, MITOCHONDRIAL"/>
    <property type="match status" value="1"/>
</dbReference>
<dbReference type="EMBL" id="PCRK01000093">
    <property type="protein sequence ID" value="PIP19280.1"/>
    <property type="molecule type" value="Genomic_DNA"/>
</dbReference>
<dbReference type="Pfam" id="PF02223">
    <property type="entry name" value="Thymidylate_kin"/>
    <property type="match status" value="1"/>
</dbReference>
<evidence type="ECO:0000256" key="6">
    <source>
        <dbReference type="ARBA" id="ARBA00022741"/>
    </source>
</evidence>
<comment type="similarity">
    <text evidence="1 12">Belongs to the thymidylate kinase family.</text>
</comment>
<dbReference type="PROSITE" id="PS01331">
    <property type="entry name" value="THYMIDYLATE_KINASE"/>
    <property type="match status" value="1"/>
</dbReference>
<keyword evidence="4 12" id="KW-0808">Transferase</keyword>
<dbReference type="GO" id="GO:0004798">
    <property type="term" value="F:dTMP kinase activity"/>
    <property type="evidence" value="ECO:0007669"/>
    <property type="project" value="UniProtKB-UniRule"/>
</dbReference>
<comment type="catalytic activity">
    <reaction evidence="10 12">
        <text>dTMP + ATP = dTDP + ADP</text>
        <dbReference type="Rhea" id="RHEA:13517"/>
        <dbReference type="ChEBI" id="CHEBI:30616"/>
        <dbReference type="ChEBI" id="CHEBI:58369"/>
        <dbReference type="ChEBI" id="CHEBI:63528"/>
        <dbReference type="ChEBI" id="CHEBI:456216"/>
        <dbReference type="EC" id="2.7.4.9"/>
    </reaction>
</comment>
<accession>A0A2G9YJ56</accession>
<dbReference type="GO" id="GO:0005829">
    <property type="term" value="C:cytosol"/>
    <property type="evidence" value="ECO:0007669"/>
    <property type="project" value="TreeGrafter"/>
</dbReference>
<keyword evidence="6 12" id="KW-0547">Nucleotide-binding</keyword>
<keyword evidence="7 12" id="KW-0418">Kinase</keyword>